<comment type="caution">
    <text evidence="1">The sequence shown here is derived from an EMBL/GenBank/DDBJ whole genome shotgun (WGS) entry which is preliminary data.</text>
</comment>
<accession>A0A812UGP6</accession>
<sequence>SDKSNNGHRYDSIPFANGMISAGMSCQLVHYTHEEHDKFFEVCKNFNFIIVRCNPGQIKADGGDQQKFDDGMREMRKAGIQVWPSPDVMEKMGAK</sequence>
<protein>
    <submittedName>
        <fullName evidence="1">DMXL2 protein</fullName>
    </submittedName>
</protein>
<dbReference type="AlphaFoldDB" id="A0A812UGP6"/>
<reference evidence="1" key="1">
    <citation type="submission" date="2021-02" db="EMBL/GenBank/DDBJ databases">
        <authorList>
            <person name="Dougan E. K."/>
            <person name="Rhodes N."/>
            <person name="Thang M."/>
            <person name="Chan C."/>
        </authorList>
    </citation>
    <scope>NUCLEOTIDE SEQUENCE</scope>
</reference>
<feature type="non-terminal residue" evidence="1">
    <location>
        <position position="1"/>
    </location>
</feature>
<gene>
    <name evidence="1" type="primary">DMXL2</name>
    <name evidence="1" type="ORF">SPIL2461_LOCUS15148</name>
</gene>
<dbReference type="OrthoDB" id="410043at2759"/>
<evidence type="ECO:0000313" key="2">
    <source>
        <dbReference type="Proteomes" id="UP000649617"/>
    </source>
</evidence>
<name>A0A812UGP6_SYMPI</name>
<keyword evidence="2" id="KW-1185">Reference proteome</keyword>
<dbReference type="EMBL" id="CAJNIZ010036371">
    <property type="protein sequence ID" value="CAE7564994.1"/>
    <property type="molecule type" value="Genomic_DNA"/>
</dbReference>
<dbReference type="Proteomes" id="UP000649617">
    <property type="component" value="Unassembled WGS sequence"/>
</dbReference>
<evidence type="ECO:0000313" key="1">
    <source>
        <dbReference type="EMBL" id="CAE7564994.1"/>
    </source>
</evidence>
<proteinExistence type="predicted"/>
<feature type="non-terminal residue" evidence="1">
    <location>
        <position position="95"/>
    </location>
</feature>
<organism evidence="1 2">
    <name type="scientific">Symbiodinium pilosum</name>
    <name type="common">Dinoflagellate</name>
    <dbReference type="NCBI Taxonomy" id="2952"/>
    <lineage>
        <taxon>Eukaryota</taxon>
        <taxon>Sar</taxon>
        <taxon>Alveolata</taxon>
        <taxon>Dinophyceae</taxon>
        <taxon>Suessiales</taxon>
        <taxon>Symbiodiniaceae</taxon>
        <taxon>Symbiodinium</taxon>
    </lineage>
</organism>